<sequence length="242" mass="28099">MYSMSLFQLPKGLIHEIQRLSNRFWWGSDAKKHRIHWCAWEWLSPKSEGGLGFRNLEISNRALLANQCWRLLKNPNSLATRILKGCYYKDCGLLDAPNNSRASFIWKSLVWEQHFLLEDMELILKIPTGPSWSADTMLWHYERNDKHSVKSCYWLGCKMAEEPGTSNATSLTQWWNFLLKMNVASKIKIFIWRACFDWIPTSANLARPKVSANGKCLVCNDAVDSTLHALWNYKSLKAIRAE</sequence>
<proteinExistence type="predicted"/>
<gene>
    <name evidence="2" type="ORF">Ddye_025926</name>
</gene>
<accession>A0AAD9WNZ7</accession>
<dbReference type="EMBL" id="JANJYI010000008">
    <property type="protein sequence ID" value="KAK2638131.1"/>
    <property type="molecule type" value="Genomic_DNA"/>
</dbReference>
<comment type="caution">
    <text evidence="2">The sequence shown here is derived from an EMBL/GenBank/DDBJ whole genome shotgun (WGS) entry which is preliminary data.</text>
</comment>
<evidence type="ECO:0000313" key="3">
    <source>
        <dbReference type="Proteomes" id="UP001280121"/>
    </source>
</evidence>
<organism evidence="2 3">
    <name type="scientific">Dipteronia dyeriana</name>
    <dbReference type="NCBI Taxonomy" id="168575"/>
    <lineage>
        <taxon>Eukaryota</taxon>
        <taxon>Viridiplantae</taxon>
        <taxon>Streptophyta</taxon>
        <taxon>Embryophyta</taxon>
        <taxon>Tracheophyta</taxon>
        <taxon>Spermatophyta</taxon>
        <taxon>Magnoliopsida</taxon>
        <taxon>eudicotyledons</taxon>
        <taxon>Gunneridae</taxon>
        <taxon>Pentapetalae</taxon>
        <taxon>rosids</taxon>
        <taxon>malvids</taxon>
        <taxon>Sapindales</taxon>
        <taxon>Sapindaceae</taxon>
        <taxon>Hippocastanoideae</taxon>
        <taxon>Acereae</taxon>
        <taxon>Dipteronia</taxon>
    </lineage>
</organism>
<protein>
    <recommendedName>
        <fullName evidence="1">Reverse transcriptase zinc-binding domain-containing protein</fullName>
    </recommendedName>
</protein>
<dbReference type="PANTHER" id="PTHR33116:SF86">
    <property type="entry name" value="REVERSE TRANSCRIPTASE DOMAIN-CONTAINING PROTEIN"/>
    <property type="match status" value="1"/>
</dbReference>
<dbReference type="Proteomes" id="UP001280121">
    <property type="component" value="Unassembled WGS sequence"/>
</dbReference>
<dbReference type="PANTHER" id="PTHR33116">
    <property type="entry name" value="REVERSE TRANSCRIPTASE ZINC-BINDING DOMAIN-CONTAINING PROTEIN-RELATED-RELATED"/>
    <property type="match status" value="1"/>
</dbReference>
<evidence type="ECO:0000259" key="1">
    <source>
        <dbReference type="Pfam" id="PF13966"/>
    </source>
</evidence>
<keyword evidence="3" id="KW-1185">Reference proteome</keyword>
<evidence type="ECO:0000313" key="2">
    <source>
        <dbReference type="EMBL" id="KAK2638131.1"/>
    </source>
</evidence>
<dbReference type="AlphaFoldDB" id="A0AAD9WNZ7"/>
<dbReference type="InterPro" id="IPR026960">
    <property type="entry name" value="RVT-Znf"/>
</dbReference>
<reference evidence="2" key="1">
    <citation type="journal article" date="2023" name="Plant J.">
        <title>Genome sequences and population genomics provide insights into the demographic history, inbreeding, and mutation load of two 'living fossil' tree species of Dipteronia.</title>
        <authorList>
            <person name="Feng Y."/>
            <person name="Comes H.P."/>
            <person name="Chen J."/>
            <person name="Zhu S."/>
            <person name="Lu R."/>
            <person name="Zhang X."/>
            <person name="Li P."/>
            <person name="Qiu J."/>
            <person name="Olsen K.M."/>
            <person name="Qiu Y."/>
        </authorList>
    </citation>
    <scope>NUCLEOTIDE SEQUENCE</scope>
    <source>
        <strain evidence="2">KIB01</strain>
    </source>
</reference>
<feature type="domain" description="Reverse transcriptase zinc-binding" evidence="1">
    <location>
        <begin position="167"/>
        <end position="230"/>
    </location>
</feature>
<name>A0AAD9WNZ7_9ROSI</name>
<dbReference type="Pfam" id="PF13966">
    <property type="entry name" value="zf-RVT"/>
    <property type="match status" value="1"/>
</dbReference>